<keyword evidence="2" id="KW-1185">Reference proteome</keyword>
<dbReference type="AlphaFoldDB" id="A0A3S1CUG7"/>
<reference evidence="1" key="1">
    <citation type="submission" date="2020-05" db="EMBL/GenBank/DDBJ databases">
        <title>Chitinophaga laudate sp. nov., isolated from a tropical peat swamp.</title>
        <authorList>
            <person name="Goh C.B.S."/>
            <person name="Lee M.S."/>
            <person name="Parimannan S."/>
            <person name="Pasbakhsh P."/>
            <person name="Yule C.M."/>
            <person name="Rajandas H."/>
            <person name="Loke S."/>
            <person name="Croft L."/>
            <person name="Tan J.B.L."/>
        </authorList>
    </citation>
    <scope>NUCLEOTIDE SEQUENCE</scope>
    <source>
        <strain evidence="1">Mgbs1</strain>
    </source>
</reference>
<dbReference type="EMBL" id="RIAR02000001">
    <property type="protein sequence ID" value="NSL86358.1"/>
    <property type="molecule type" value="Genomic_DNA"/>
</dbReference>
<dbReference type="Proteomes" id="UP000281028">
    <property type="component" value="Unassembled WGS sequence"/>
</dbReference>
<dbReference type="PROSITE" id="PS51688">
    <property type="entry name" value="ICA"/>
    <property type="match status" value="1"/>
</dbReference>
<proteinExistence type="predicted"/>
<accession>A0A3S1CUG7</accession>
<evidence type="ECO:0000313" key="1">
    <source>
        <dbReference type="EMBL" id="NSL86358.1"/>
    </source>
</evidence>
<evidence type="ECO:0000313" key="2">
    <source>
        <dbReference type="Proteomes" id="UP000281028"/>
    </source>
</evidence>
<sequence>MERPRPDLKTIFRDGARPNGIDFGDLFDSFVHRSQDGFSFNPVSGIKADNFTLGTFSATPAAGSMRFLGGEIQFYNGTEWKGVGSGFAPLASQPPSNQPDVAYRGRVGVNLGPSPITMTDDFEVGAAGTVTKGRVGNAVIGSHIGGNAGRALFFHQRVRLLATNGGSPEANYGFGQNQNGSVFINTITGQAITFSANDVSFAEFNPAGRLVLGGNTIPLTPAAPTADTLSLHVYGNAIKSQGGANWLSTSDERTKKDIQDFHDGLEKLKALRLVNFKYNGKGGTQDNVEQIGLIGQQVEAVIPYMVKRLGNAGDERFPEDMLLLDTSPLIYVVINAVRELDEKIQQLQQLKTAHNA</sequence>
<dbReference type="InterPro" id="IPR030392">
    <property type="entry name" value="S74_ICA"/>
</dbReference>
<dbReference type="Pfam" id="PF13884">
    <property type="entry name" value="Peptidase_S74"/>
    <property type="match status" value="1"/>
</dbReference>
<name>A0A3S1CUG7_9BACT</name>
<gene>
    <name evidence="1" type="ORF">ECE50_005935</name>
</gene>
<organism evidence="1 2">
    <name type="scientific">Chitinophaga solisilvae</name>
    <dbReference type="NCBI Taxonomy" id="1233460"/>
    <lineage>
        <taxon>Bacteria</taxon>
        <taxon>Pseudomonadati</taxon>
        <taxon>Bacteroidota</taxon>
        <taxon>Chitinophagia</taxon>
        <taxon>Chitinophagales</taxon>
        <taxon>Chitinophagaceae</taxon>
        <taxon>Chitinophaga</taxon>
    </lineage>
</organism>
<protein>
    <submittedName>
        <fullName evidence="1">Tail fiber domain-containing protein</fullName>
    </submittedName>
</protein>
<dbReference type="OrthoDB" id="1223455at2"/>
<comment type="caution">
    <text evidence="1">The sequence shown here is derived from an EMBL/GenBank/DDBJ whole genome shotgun (WGS) entry which is preliminary data.</text>
</comment>